<dbReference type="InterPro" id="IPR052594">
    <property type="entry name" value="J_domain-containing_protein"/>
</dbReference>
<dbReference type="FunFam" id="1.10.287.110:FF:000073">
    <property type="entry name" value="DnaJ domain protein"/>
    <property type="match status" value="1"/>
</dbReference>
<feature type="region of interest" description="Disordered" evidence="1">
    <location>
        <begin position="84"/>
        <end position="475"/>
    </location>
</feature>
<dbReference type="InterPro" id="IPR001623">
    <property type="entry name" value="DnaJ_domain"/>
</dbReference>
<evidence type="ECO:0000256" key="1">
    <source>
        <dbReference type="SAM" id="MobiDB-lite"/>
    </source>
</evidence>
<sequence>MSPLPDHYAILGVAKDAQIPEIRSAHRKLVLKCHPDKVQDPTLKAEKQDEFQKVQTAYEVLSNEKERRRYDDSLRLAELKAQLQNKANSSAPRKYDIKVSESRSSHKPASGSPNVRVFTTYTPAGGYDEEKRSRSQSRSRSYYDHEPRHSSKREASYTEKPSKRESDREREREREREKEKEKELRDKERRRREKNEKKEREEEELRRAQKKEKKEKKEREKAKSKDIKKGSEEKRQDRYAEDIYVEHEEEYIPKPEKKKSSSKKHEEKRERERDRSVHRDEPSPRFPDGSHARSFAQEYIRMARREDPVYYSEKPSAPTPPPARNGPHSPPKDDDIRRSSARRASPEGYKEKSRRKASREQLDDDEDEVHISASPPKYATSPPTLNRTNSVPVTSSSRPIPVGRSKTFANYGDGGESPRSDRGRHRSKHHAQPTLDEVVSDSEIEDHDRRHRERKHRSSKKHRSPEGPSEFRYHVDNGRSHLYSTSYSFANRADYEPTGSFSTSPYYPEDYPARPSMHARDSGYGGSGSYYDRVKTSKTYGVDDIAFSSYPSAYGGEYPVQA</sequence>
<dbReference type="SUPFAM" id="SSF46565">
    <property type="entry name" value="Chaperone J-domain"/>
    <property type="match status" value="1"/>
</dbReference>
<dbReference type="PANTHER" id="PTHR44144">
    <property type="entry name" value="DNAJ HOMOLOG SUBFAMILY C MEMBER 9"/>
    <property type="match status" value="1"/>
</dbReference>
<feature type="compositionally biased region" description="Basic and acidic residues" evidence="1">
    <location>
        <begin position="330"/>
        <end position="351"/>
    </location>
</feature>
<dbReference type="CDD" id="cd06257">
    <property type="entry name" value="DnaJ"/>
    <property type="match status" value="1"/>
</dbReference>
<gene>
    <name evidence="3" type="ORF">CBYS24578_00004642</name>
</gene>
<feature type="compositionally biased region" description="Polar residues" evidence="1">
    <location>
        <begin position="381"/>
        <end position="398"/>
    </location>
</feature>
<dbReference type="GO" id="GO:0031072">
    <property type="term" value="F:heat shock protein binding"/>
    <property type="evidence" value="ECO:0007669"/>
    <property type="project" value="TreeGrafter"/>
</dbReference>
<dbReference type="EMBL" id="CABFNO020001523">
    <property type="protein sequence ID" value="CAG9994064.1"/>
    <property type="molecule type" value="Genomic_DNA"/>
</dbReference>
<accession>A0A9N9Y879</accession>
<dbReference type="Proteomes" id="UP000754883">
    <property type="component" value="Unassembled WGS sequence"/>
</dbReference>
<dbReference type="InterPro" id="IPR036869">
    <property type="entry name" value="J_dom_sf"/>
</dbReference>
<feature type="compositionally biased region" description="Basic and acidic residues" evidence="1">
    <location>
        <begin position="141"/>
        <end position="207"/>
    </location>
</feature>
<evidence type="ECO:0000259" key="2">
    <source>
        <dbReference type="PROSITE" id="PS50076"/>
    </source>
</evidence>
<dbReference type="OrthoDB" id="10250354at2759"/>
<feature type="compositionally biased region" description="Basic and acidic residues" evidence="1">
    <location>
        <begin position="93"/>
        <end position="104"/>
    </location>
</feature>
<feature type="compositionally biased region" description="Polar residues" evidence="1">
    <location>
        <begin position="111"/>
        <end position="122"/>
    </location>
</feature>
<feature type="domain" description="J" evidence="2">
    <location>
        <begin position="6"/>
        <end position="74"/>
    </location>
</feature>
<dbReference type="GO" id="GO:0005634">
    <property type="term" value="C:nucleus"/>
    <property type="evidence" value="ECO:0007669"/>
    <property type="project" value="TreeGrafter"/>
</dbReference>
<dbReference type="Gene3D" id="1.10.287.110">
    <property type="entry name" value="DnaJ domain"/>
    <property type="match status" value="1"/>
</dbReference>
<dbReference type="PRINTS" id="PR00625">
    <property type="entry name" value="JDOMAIN"/>
</dbReference>
<dbReference type="PANTHER" id="PTHR44144:SF1">
    <property type="entry name" value="DNAJ HOMOLOG SUBFAMILY C MEMBER 9"/>
    <property type="match status" value="1"/>
</dbReference>
<keyword evidence="4" id="KW-1185">Reference proteome</keyword>
<reference evidence="3 4" key="2">
    <citation type="submission" date="2021-10" db="EMBL/GenBank/DDBJ databases">
        <authorList>
            <person name="Piombo E."/>
        </authorList>
    </citation>
    <scope>NUCLEOTIDE SEQUENCE [LARGE SCALE GENOMIC DNA]</scope>
</reference>
<protein>
    <recommendedName>
        <fullName evidence="2">J domain-containing protein</fullName>
    </recommendedName>
</protein>
<dbReference type="SMART" id="SM00271">
    <property type="entry name" value="DnaJ"/>
    <property type="match status" value="1"/>
</dbReference>
<dbReference type="InterPro" id="IPR018253">
    <property type="entry name" value="DnaJ_domain_CS"/>
</dbReference>
<organism evidence="3 4">
    <name type="scientific">Clonostachys byssicola</name>
    <dbReference type="NCBI Taxonomy" id="160290"/>
    <lineage>
        <taxon>Eukaryota</taxon>
        <taxon>Fungi</taxon>
        <taxon>Dikarya</taxon>
        <taxon>Ascomycota</taxon>
        <taxon>Pezizomycotina</taxon>
        <taxon>Sordariomycetes</taxon>
        <taxon>Hypocreomycetidae</taxon>
        <taxon>Hypocreales</taxon>
        <taxon>Bionectriaceae</taxon>
        <taxon>Clonostachys</taxon>
    </lineage>
</organism>
<proteinExistence type="predicted"/>
<dbReference type="Pfam" id="PF00226">
    <property type="entry name" value="DnaJ"/>
    <property type="match status" value="1"/>
</dbReference>
<evidence type="ECO:0000313" key="3">
    <source>
        <dbReference type="EMBL" id="CAG9994064.1"/>
    </source>
</evidence>
<dbReference type="PROSITE" id="PS50076">
    <property type="entry name" value="DNAJ_2"/>
    <property type="match status" value="1"/>
</dbReference>
<feature type="compositionally biased region" description="Basic residues" evidence="1">
    <location>
        <begin position="422"/>
        <end position="431"/>
    </location>
</feature>
<reference evidence="4" key="1">
    <citation type="submission" date="2019-06" db="EMBL/GenBank/DDBJ databases">
        <authorList>
            <person name="Broberg M."/>
        </authorList>
    </citation>
    <scope>NUCLEOTIDE SEQUENCE [LARGE SCALE GENOMIC DNA]</scope>
</reference>
<feature type="compositionally biased region" description="Basic residues" evidence="1">
    <location>
        <begin position="449"/>
        <end position="463"/>
    </location>
</feature>
<comment type="caution">
    <text evidence="3">The sequence shown here is derived from an EMBL/GenBank/DDBJ whole genome shotgun (WGS) entry which is preliminary data.</text>
</comment>
<evidence type="ECO:0000313" key="4">
    <source>
        <dbReference type="Proteomes" id="UP000754883"/>
    </source>
</evidence>
<name>A0A9N9Y879_9HYPO</name>
<feature type="compositionally biased region" description="Basic and acidic residues" evidence="1">
    <location>
        <begin position="215"/>
        <end position="291"/>
    </location>
</feature>
<dbReference type="PROSITE" id="PS00636">
    <property type="entry name" value="DNAJ_1"/>
    <property type="match status" value="1"/>
</dbReference>
<dbReference type="AlphaFoldDB" id="A0A9N9Y879"/>
<dbReference type="GO" id="GO:0005737">
    <property type="term" value="C:cytoplasm"/>
    <property type="evidence" value="ECO:0007669"/>
    <property type="project" value="TreeGrafter"/>
</dbReference>